<feature type="compositionally biased region" description="Polar residues" evidence="1">
    <location>
        <begin position="84"/>
        <end position="107"/>
    </location>
</feature>
<gene>
    <name evidence="2" type="ORF">HaLaN_16783</name>
</gene>
<evidence type="ECO:0000313" key="2">
    <source>
        <dbReference type="EMBL" id="GFH19773.1"/>
    </source>
</evidence>
<name>A0A699ZAY6_HAELA</name>
<accession>A0A699ZAY6</accession>
<evidence type="ECO:0000313" key="3">
    <source>
        <dbReference type="Proteomes" id="UP000485058"/>
    </source>
</evidence>
<feature type="compositionally biased region" description="Low complexity" evidence="1">
    <location>
        <begin position="125"/>
        <end position="135"/>
    </location>
</feature>
<feature type="region of interest" description="Disordered" evidence="1">
    <location>
        <begin position="84"/>
        <end position="153"/>
    </location>
</feature>
<reference evidence="2 3" key="1">
    <citation type="submission" date="2020-02" db="EMBL/GenBank/DDBJ databases">
        <title>Draft genome sequence of Haematococcus lacustris strain NIES-144.</title>
        <authorList>
            <person name="Morimoto D."/>
            <person name="Nakagawa S."/>
            <person name="Yoshida T."/>
            <person name="Sawayama S."/>
        </authorList>
    </citation>
    <scope>NUCLEOTIDE SEQUENCE [LARGE SCALE GENOMIC DNA]</scope>
    <source>
        <strain evidence="2 3">NIES-144</strain>
    </source>
</reference>
<organism evidence="2 3">
    <name type="scientific">Haematococcus lacustris</name>
    <name type="common">Green alga</name>
    <name type="synonym">Haematococcus pluvialis</name>
    <dbReference type="NCBI Taxonomy" id="44745"/>
    <lineage>
        <taxon>Eukaryota</taxon>
        <taxon>Viridiplantae</taxon>
        <taxon>Chlorophyta</taxon>
        <taxon>core chlorophytes</taxon>
        <taxon>Chlorophyceae</taxon>
        <taxon>CS clade</taxon>
        <taxon>Chlamydomonadales</taxon>
        <taxon>Haematococcaceae</taxon>
        <taxon>Haematococcus</taxon>
    </lineage>
</organism>
<comment type="caution">
    <text evidence="2">The sequence shown here is derived from an EMBL/GenBank/DDBJ whole genome shotgun (WGS) entry which is preliminary data.</text>
</comment>
<dbReference type="EMBL" id="BLLF01001518">
    <property type="protein sequence ID" value="GFH19773.1"/>
    <property type="molecule type" value="Genomic_DNA"/>
</dbReference>
<sequence length="153" mass="16685">MDPSFFQAVSAAWDERSGQLVAAQLAQWKLTKGQVKHAGGLNNSRRDIERWLAPIKKVVCRPRGKDQRWGKVVLVDEHRTTLVSSAVNGQQPCPTQQPGSHTGSSLRARTHTLPAAKRSKRTEAEQAAEPSQPAKGKGKGKGKPAPQPGRVRQ</sequence>
<protein>
    <submittedName>
        <fullName evidence="2">Uncharacterized protein</fullName>
    </submittedName>
</protein>
<keyword evidence="3" id="KW-1185">Reference proteome</keyword>
<proteinExistence type="predicted"/>
<evidence type="ECO:0000256" key="1">
    <source>
        <dbReference type="SAM" id="MobiDB-lite"/>
    </source>
</evidence>
<dbReference type="AlphaFoldDB" id="A0A699ZAY6"/>
<dbReference type="Proteomes" id="UP000485058">
    <property type="component" value="Unassembled WGS sequence"/>
</dbReference>